<feature type="modified residue" description="4-aspartylphosphate" evidence="14">
    <location>
        <position position="536"/>
    </location>
</feature>
<proteinExistence type="predicted"/>
<evidence type="ECO:0000256" key="13">
    <source>
        <dbReference type="PROSITE-ProRule" id="PRU00110"/>
    </source>
</evidence>
<evidence type="ECO:0000259" key="16">
    <source>
        <dbReference type="PROSITE" id="PS50109"/>
    </source>
</evidence>
<dbReference type="InterPro" id="IPR004358">
    <property type="entry name" value="Sig_transdc_His_kin-like_C"/>
</dbReference>
<dbReference type="Gene3D" id="1.20.120.160">
    <property type="entry name" value="HPT domain"/>
    <property type="match status" value="1"/>
</dbReference>
<evidence type="ECO:0000256" key="15">
    <source>
        <dbReference type="SAM" id="Phobius"/>
    </source>
</evidence>
<dbReference type="Pfam" id="PF00512">
    <property type="entry name" value="HisKA"/>
    <property type="match status" value="1"/>
</dbReference>
<evidence type="ECO:0000313" key="20">
    <source>
        <dbReference type="Proteomes" id="UP000642094"/>
    </source>
</evidence>
<evidence type="ECO:0000259" key="18">
    <source>
        <dbReference type="PROSITE" id="PS50894"/>
    </source>
</evidence>
<dbReference type="InterPro" id="IPR003661">
    <property type="entry name" value="HisK_dim/P_dom"/>
</dbReference>
<sequence>MIATILQLLKTNGFIPHGHCYLWQTNLVGLHVFADGFIALAYFSIPIMLIYFVSKRQDAQAFKKVSWLFGAFITACGITHIMEIWTLWYPVYWISGILKAMTALISIYTAFELLTLIPTALAMPSSEQLMQANQALEKEISERRNTEIALRDSEKLYQNLVVELEERVNLRTAELSQQNEALAIAKQDAELANQAKGRFVAMMSHEIRTPMNGIIGMTKLLLETKLTEQQRNFAEIVSSSGESLLNILNDVLDFSKIESGKLALENHPFVLSNCIEDVFSLLNVKAAEKEIALGYKIDLAVPELIVSDITRLRQVLVNLIGNSIKFTDMGGVSLNVSVLSTSDQDPHSNAPNDPTDIKYELLFSISDSGIGIPKERISQLFQAFTQVDSSTTRNYGGTGLGLSICKQLTTMMNGQIWVESNGAIGGNPASHWLAQSHYQKNINGATFYFTIFVSTISITEFQKFQPTINLEDHEFFPQNLAQQFPLKILVAEDNLVNQQLMILFLEQLGYSCEVVSNGLEVLESLQHEHYDLILMDIQMPKMDGLETTSQIRKLEKNSAKHTKIIAVTASAMVSDRKKMLAAGMDDYISKPIRVNQLAQALVDLPMAAPDMSEPIIPDANVNTVVFDVNVFDHLAKMIGSSDKSPTVTYLIDSYLEELPKFRDIVLNGFTNQDADALKVGSHSLKASSASIGAMKLSNMCKLLEKQAMQGEVNFASVEFSRLGDEFQQECDRVKVALEDQKRRLLEIANASN</sequence>
<dbReference type="InterPro" id="IPR003594">
    <property type="entry name" value="HATPase_dom"/>
</dbReference>
<dbReference type="PROSITE" id="PS50894">
    <property type="entry name" value="HPT"/>
    <property type="match status" value="1"/>
</dbReference>
<keyword evidence="7" id="KW-0547">Nucleotide-binding</keyword>
<keyword evidence="12 15" id="KW-0472">Membrane</keyword>
<name>A0ABR7ZX41_9CYAN</name>
<dbReference type="Pfam" id="PF01627">
    <property type="entry name" value="Hpt"/>
    <property type="match status" value="1"/>
</dbReference>
<keyword evidence="11" id="KW-0902">Two-component regulatory system</keyword>
<dbReference type="PANTHER" id="PTHR45339">
    <property type="entry name" value="HYBRID SIGNAL TRANSDUCTION HISTIDINE KINASE J"/>
    <property type="match status" value="1"/>
</dbReference>
<keyword evidence="4" id="KW-1003">Cell membrane</keyword>
<feature type="modified residue" description="Phosphohistidine" evidence="13">
    <location>
        <position position="682"/>
    </location>
</feature>
<keyword evidence="6 15" id="KW-0812">Transmembrane</keyword>
<comment type="catalytic activity">
    <reaction evidence="1">
        <text>ATP + protein L-histidine = ADP + protein N-phospho-L-histidine.</text>
        <dbReference type="EC" id="2.7.13.3"/>
    </reaction>
</comment>
<dbReference type="Gene3D" id="3.40.50.2300">
    <property type="match status" value="1"/>
</dbReference>
<keyword evidence="20" id="KW-1185">Reference proteome</keyword>
<evidence type="ECO:0000259" key="17">
    <source>
        <dbReference type="PROSITE" id="PS50110"/>
    </source>
</evidence>
<evidence type="ECO:0000256" key="14">
    <source>
        <dbReference type="PROSITE-ProRule" id="PRU00169"/>
    </source>
</evidence>
<keyword evidence="10 15" id="KW-1133">Transmembrane helix</keyword>
<keyword evidence="8" id="KW-0808">Transferase</keyword>
<evidence type="ECO:0000256" key="8">
    <source>
        <dbReference type="ARBA" id="ARBA00022777"/>
    </source>
</evidence>
<dbReference type="CDD" id="cd16922">
    <property type="entry name" value="HATPase_EvgS-ArcB-TorS-like"/>
    <property type="match status" value="1"/>
</dbReference>
<evidence type="ECO:0000256" key="5">
    <source>
        <dbReference type="ARBA" id="ARBA00022553"/>
    </source>
</evidence>
<dbReference type="PROSITE" id="PS50110">
    <property type="entry name" value="RESPONSE_REGULATORY"/>
    <property type="match status" value="1"/>
</dbReference>
<dbReference type="InterPro" id="IPR036641">
    <property type="entry name" value="HPT_dom_sf"/>
</dbReference>
<dbReference type="Gene3D" id="3.30.565.10">
    <property type="entry name" value="Histidine kinase-like ATPase, C-terminal domain"/>
    <property type="match status" value="1"/>
</dbReference>
<dbReference type="SMART" id="SM00388">
    <property type="entry name" value="HisKA"/>
    <property type="match status" value="1"/>
</dbReference>
<dbReference type="PROSITE" id="PS50109">
    <property type="entry name" value="HIS_KIN"/>
    <property type="match status" value="1"/>
</dbReference>
<evidence type="ECO:0000256" key="4">
    <source>
        <dbReference type="ARBA" id="ARBA00022475"/>
    </source>
</evidence>
<dbReference type="EMBL" id="JACJQB010000015">
    <property type="protein sequence ID" value="MBD2188392.1"/>
    <property type="molecule type" value="Genomic_DNA"/>
</dbReference>
<dbReference type="SMART" id="SM00448">
    <property type="entry name" value="REC"/>
    <property type="match status" value="1"/>
</dbReference>
<dbReference type="InterPro" id="IPR011006">
    <property type="entry name" value="CheY-like_superfamily"/>
</dbReference>
<dbReference type="SUPFAM" id="SSF47384">
    <property type="entry name" value="Homodimeric domain of signal transducing histidine kinase"/>
    <property type="match status" value="1"/>
</dbReference>
<evidence type="ECO:0000256" key="3">
    <source>
        <dbReference type="ARBA" id="ARBA00012438"/>
    </source>
</evidence>
<feature type="domain" description="Histidine kinase" evidence="16">
    <location>
        <begin position="202"/>
        <end position="425"/>
    </location>
</feature>
<evidence type="ECO:0000256" key="12">
    <source>
        <dbReference type="ARBA" id="ARBA00023136"/>
    </source>
</evidence>
<evidence type="ECO:0000256" key="11">
    <source>
        <dbReference type="ARBA" id="ARBA00023012"/>
    </source>
</evidence>
<dbReference type="InterPro" id="IPR001789">
    <property type="entry name" value="Sig_transdc_resp-reg_receiver"/>
</dbReference>
<dbReference type="EC" id="2.7.13.3" evidence="3"/>
<dbReference type="Pfam" id="PF25487">
    <property type="entry name" value="ETR1_N"/>
    <property type="match status" value="1"/>
</dbReference>
<reference evidence="19 20" key="1">
    <citation type="journal article" date="2020" name="ISME J.">
        <title>Comparative genomics reveals insights into cyanobacterial evolution and habitat adaptation.</title>
        <authorList>
            <person name="Chen M.Y."/>
            <person name="Teng W.K."/>
            <person name="Zhao L."/>
            <person name="Hu C.X."/>
            <person name="Zhou Y.K."/>
            <person name="Han B.P."/>
            <person name="Song L.R."/>
            <person name="Shu W.S."/>
        </authorList>
    </citation>
    <scope>NUCLEOTIDE SEQUENCE [LARGE SCALE GENOMIC DNA]</scope>
    <source>
        <strain evidence="19 20">FACHB-723</strain>
    </source>
</reference>
<dbReference type="Pfam" id="PF00072">
    <property type="entry name" value="Response_reg"/>
    <property type="match status" value="1"/>
</dbReference>
<keyword evidence="8" id="KW-0418">Kinase</keyword>
<dbReference type="InterPro" id="IPR058544">
    <property type="entry name" value="ETR1_N"/>
</dbReference>
<evidence type="ECO:0000256" key="6">
    <source>
        <dbReference type="ARBA" id="ARBA00022692"/>
    </source>
</evidence>
<gene>
    <name evidence="19" type="ORF">H6F41_09565</name>
</gene>
<evidence type="ECO:0000256" key="2">
    <source>
        <dbReference type="ARBA" id="ARBA00004651"/>
    </source>
</evidence>
<dbReference type="InterPro" id="IPR005467">
    <property type="entry name" value="His_kinase_dom"/>
</dbReference>
<accession>A0ABR7ZX41</accession>
<feature type="transmembrane region" description="Helical" evidence="15">
    <location>
        <begin position="32"/>
        <end position="53"/>
    </location>
</feature>
<dbReference type="SUPFAM" id="SSF47226">
    <property type="entry name" value="Histidine-containing phosphotransfer domain, HPT domain"/>
    <property type="match status" value="1"/>
</dbReference>
<evidence type="ECO:0000256" key="1">
    <source>
        <dbReference type="ARBA" id="ARBA00000085"/>
    </source>
</evidence>
<dbReference type="PANTHER" id="PTHR45339:SF1">
    <property type="entry name" value="HYBRID SIGNAL TRANSDUCTION HISTIDINE KINASE J"/>
    <property type="match status" value="1"/>
</dbReference>
<protein>
    <recommendedName>
        <fullName evidence="3">histidine kinase</fullName>
        <ecNumber evidence="3">2.7.13.3</ecNumber>
    </recommendedName>
</protein>
<keyword evidence="5 14" id="KW-0597">Phosphoprotein</keyword>
<evidence type="ECO:0000256" key="7">
    <source>
        <dbReference type="ARBA" id="ARBA00022741"/>
    </source>
</evidence>
<evidence type="ECO:0000256" key="9">
    <source>
        <dbReference type="ARBA" id="ARBA00022840"/>
    </source>
</evidence>
<feature type="domain" description="Response regulatory" evidence="17">
    <location>
        <begin position="487"/>
        <end position="605"/>
    </location>
</feature>
<dbReference type="Pfam" id="PF02518">
    <property type="entry name" value="HATPase_c"/>
    <property type="match status" value="1"/>
</dbReference>
<dbReference type="Proteomes" id="UP000642094">
    <property type="component" value="Unassembled WGS sequence"/>
</dbReference>
<keyword evidence="9" id="KW-0067">ATP-binding</keyword>
<dbReference type="SUPFAM" id="SSF52172">
    <property type="entry name" value="CheY-like"/>
    <property type="match status" value="1"/>
</dbReference>
<dbReference type="CDD" id="cd00082">
    <property type="entry name" value="HisKA"/>
    <property type="match status" value="1"/>
</dbReference>
<dbReference type="Gene3D" id="1.10.287.130">
    <property type="match status" value="1"/>
</dbReference>
<evidence type="ECO:0000313" key="19">
    <source>
        <dbReference type="EMBL" id="MBD2188392.1"/>
    </source>
</evidence>
<dbReference type="InterPro" id="IPR036890">
    <property type="entry name" value="HATPase_C_sf"/>
</dbReference>
<dbReference type="RefSeq" id="WP_190403244.1">
    <property type="nucleotide sequence ID" value="NZ_JACJQB010000015.1"/>
</dbReference>
<dbReference type="InterPro" id="IPR008207">
    <property type="entry name" value="Sig_transdc_His_kin_Hpt_dom"/>
</dbReference>
<dbReference type="InterPro" id="IPR036097">
    <property type="entry name" value="HisK_dim/P_sf"/>
</dbReference>
<organism evidence="19 20">
    <name type="scientific">Pseudanabaena mucicola FACHB-723</name>
    <dbReference type="NCBI Taxonomy" id="2692860"/>
    <lineage>
        <taxon>Bacteria</taxon>
        <taxon>Bacillati</taxon>
        <taxon>Cyanobacteriota</taxon>
        <taxon>Cyanophyceae</taxon>
        <taxon>Pseudanabaenales</taxon>
        <taxon>Pseudanabaenaceae</taxon>
        <taxon>Pseudanabaena</taxon>
    </lineage>
</organism>
<comment type="caution">
    <text evidence="19">The sequence shown here is derived from an EMBL/GenBank/DDBJ whole genome shotgun (WGS) entry which is preliminary data.</text>
</comment>
<dbReference type="CDD" id="cd17546">
    <property type="entry name" value="REC_hyHK_CKI1_RcsC-like"/>
    <property type="match status" value="1"/>
</dbReference>
<dbReference type="SMART" id="SM00387">
    <property type="entry name" value="HATPase_c"/>
    <property type="match status" value="1"/>
</dbReference>
<dbReference type="SUPFAM" id="SSF55874">
    <property type="entry name" value="ATPase domain of HSP90 chaperone/DNA topoisomerase II/histidine kinase"/>
    <property type="match status" value="1"/>
</dbReference>
<evidence type="ECO:0000256" key="10">
    <source>
        <dbReference type="ARBA" id="ARBA00022989"/>
    </source>
</evidence>
<dbReference type="PRINTS" id="PR00344">
    <property type="entry name" value="BCTRLSENSOR"/>
</dbReference>
<feature type="transmembrane region" description="Helical" evidence="15">
    <location>
        <begin position="65"/>
        <end position="88"/>
    </location>
</feature>
<comment type="subcellular location">
    <subcellularLocation>
        <location evidence="2">Cell membrane</location>
        <topology evidence="2">Multi-pass membrane protein</topology>
    </subcellularLocation>
</comment>
<feature type="domain" description="HPt" evidence="18">
    <location>
        <begin position="643"/>
        <end position="740"/>
    </location>
</feature>